<dbReference type="PATRIC" id="fig|1217675.3.peg.33"/>
<organism evidence="1 2">
    <name type="scientific">Acinetobacter schindleri NIPH 900</name>
    <dbReference type="NCBI Taxonomy" id="1217675"/>
    <lineage>
        <taxon>Bacteria</taxon>
        <taxon>Pseudomonadati</taxon>
        <taxon>Pseudomonadota</taxon>
        <taxon>Gammaproteobacteria</taxon>
        <taxon>Moraxellales</taxon>
        <taxon>Moraxellaceae</taxon>
        <taxon>Acinetobacter</taxon>
    </lineage>
</organism>
<gene>
    <name evidence="1" type="ORF">F965_00036</name>
</gene>
<proteinExistence type="predicted"/>
<dbReference type="RefSeq" id="WP_004811421.1">
    <property type="nucleotide sequence ID" value="NZ_KB849446.1"/>
</dbReference>
<dbReference type="AlphaFoldDB" id="N8Y5U2"/>
<accession>N8Y5U2</accession>
<keyword evidence="2" id="KW-1185">Reference proteome</keyword>
<dbReference type="HOGENOM" id="CLU_2204388_0_0_6"/>
<protein>
    <recommendedName>
        <fullName evidence="3">HTH cro/C1-type domain-containing protein</fullName>
    </recommendedName>
</protein>
<comment type="caution">
    <text evidence="1">The sequence shown here is derived from an EMBL/GenBank/DDBJ whole genome shotgun (WGS) entry which is preliminary data.</text>
</comment>
<name>N8Y5U2_9GAMM</name>
<evidence type="ECO:0000313" key="2">
    <source>
        <dbReference type="Proteomes" id="UP000018438"/>
    </source>
</evidence>
<dbReference type="Proteomes" id="UP000018438">
    <property type="component" value="Unassembled WGS sequence"/>
</dbReference>
<evidence type="ECO:0000313" key="1">
    <source>
        <dbReference type="EMBL" id="ENV14690.1"/>
    </source>
</evidence>
<sequence length="107" mass="12340">MSEISPSIRQRQRFIDVAPKEGIEAVKRLNEVFKIYFKNQTEAGRILRVNQTTVNRYLSGVLAMPLDVAKRVEEHTQGVIKAETISFDYKKYLFDLKQPDPGVKKIT</sequence>
<evidence type="ECO:0008006" key="3">
    <source>
        <dbReference type="Google" id="ProtNLM"/>
    </source>
</evidence>
<dbReference type="EMBL" id="APPI01000003">
    <property type="protein sequence ID" value="ENV14690.1"/>
    <property type="molecule type" value="Genomic_DNA"/>
</dbReference>
<reference evidence="1 2" key="1">
    <citation type="submission" date="2013-02" db="EMBL/GenBank/DDBJ databases">
        <title>The Genome Sequence of Acinetobacter schindleri NIPH 900.</title>
        <authorList>
            <consortium name="The Broad Institute Genome Sequencing Platform"/>
            <consortium name="The Broad Institute Genome Sequencing Center for Infectious Disease"/>
            <person name="Cerqueira G."/>
            <person name="Feldgarden M."/>
            <person name="Courvalin P."/>
            <person name="Perichon B."/>
            <person name="Grillot-Courvalin C."/>
            <person name="Clermont D."/>
            <person name="Rocha E."/>
            <person name="Yoon E.-J."/>
            <person name="Nemec A."/>
            <person name="Walker B."/>
            <person name="Young S.K."/>
            <person name="Zeng Q."/>
            <person name="Gargeya S."/>
            <person name="Fitzgerald M."/>
            <person name="Haas B."/>
            <person name="Abouelleil A."/>
            <person name="Alvarado L."/>
            <person name="Arachchi H.M."/>
            <person name="Berlin A.M."/>
            <person name="Chapman S.B."/>
            <person name="Dewar J."/>
            <person name="Goldberg J."/>
            <person name="Griggs A."/>
            <person name="Gujja S."/>
            <person name="Hansen M."/>
            <person name="Howarth C."/>
            <person name="Imamovic A."/>
            <person name="Larimer J."/>
            <person name="McCowan C."/>
            <person name="Murphy C."/>
            <person name="Neiman D."/>
            <person name="Pearson M."/>
            <person name="Priest M."/>
            <person name="Roberts A."/>
            <person name="Saif S."/>
            <person name="Shea T."/>
            <person name="Sisk P."/>
            <person name="Sykes S."/>
            <person name="Wortman J."/>
            <person name="Nusbaum C."/>
            <person name="Birren B."/>
        </authorList>
    </citation>
    <scope>NUCLEOTIDE SEQUENCE [LARGE SCALE GENOMIC DNA]</scope>
    <source>
        <strain evidence="1 2">NIPH 900</strain>
    </source>
</reference>